<evidence type="ECO:0000256" key="2">
    <source>
        <dbReference type="ARBA" id="ARBA00022741"/>
    </source>
</evidence>
<dbReference type="SMART" id="SM00249">
    <property type="entry name" value="PHD"/>
    <property type="match status" value="2"/>
</dbReference>
<reference evidence="10" key="1">
    <citation type="submission" date="2020-11" db="EMBL/GenBank/DDBJ databases">
        <authorList>
            <consortium name="DOE Joint Genome Institute"/>
            <person name="Ahrendt S."/>
            <person name="Riley R."/>
            <person name="Andreopoulos W."/>
            <person name="Labutti K."/>
            <person name="Pangilinan J."/>
            <person name="Ruiz-Duenas F.J."/>
            <person name="Barrasa J.M."/>
            <person name="Sanchez-Garcia M."/>
            <person name="Camarero S."/>
            <person name="Miyauchi S."/>
            <person name="Serrano A."/>
            <person name="Linde D."/>
            <person name="Babiker R."/>
            <person name="Drula E."/>
            <person name="Ayuso-Fernandez I."/>
            <person name="Pacheco R."/>
            <person name="Padilla G."/>
            <person name="Ferreira P."/>
            <person name="Barriuso J."/>
            <person name="Kellner H."/>
            <person name="Castanera R."/>
            <person name="Alfaro M."/>
            <person name="Ramirez L."/>
            <person name="Pisabarro A.G."/>
            <person name="Kuo A."/>
            <person name="Tritt A."/>
            <person name="Lipzen A."/>
            <person name="He G."/>
            <person name="Yan M."/>
            <person name="Ng V."/>
            <person name="Cullen D."/>
            <person name="Martin F."/>
            <person name="Rosso M.-N."/>
            <person name="Henrissat B."/>
            <person name="Hibbett D."/>
            <person name="Martinez A.T."/>
            <person name="Grigoriev I.V."/>
        </authorList>
    </citation>
    <scope>NUCLEOTIDE SEQUENCE</scope>
    <source>
        <strain evidence="10">CBS 247.69</strain>
    </source>
</reference>
<evidence type="ECO:0000259" key="9">
    <source>
        <dbReference type="PROSITE" id="PS51194"/>
    </source>
</evidence>
<dbReference type="InterPro" id="IPR049730">
    <property type="entry name" value="SNF2/RAD54-like_C"/>
</dbReference>
<evidence type="ECO:0000256" key="4">
    <source>
        <dbReference type="ARBA" id="ARBA00022801"/>
    </source>
</evidence>
<name>A0A9P5YFK4_9AGAR</name>
<dbReference type="EMBL" id="MU150233">
    <property type="protein sequence ID" value="KAF9468349.1"/>
    <property type="molecule type" value="Genomic_DNA"/>
</dbReference>
<dbReference type="GO" id="GO:0008270">
    <property type="term" value="F:zinc ion binding"/>
    <property type="evidence" value="ECO:0007669"/>
    <property type="project" value="UniProtKB-KW"/>
</dbReference>
<dbReference type="Gene3D" id="3.40.50.300">
    <property type="entry name" value="P-loop containing nucleotide triphosphate hydrolases"/>
    <property type="match status" value="1"/>
</dbReference>
<evidence type="ECO:0000256" key="5">
    <source>
        <dbReference type="ARBA" id="ARBA00022833"/>
    </source>
</evidence>
<dbReference type="GO" id="GO:0016787">
    <property type="term" value="F:hydrolase activity"/>
    <property type="evidence" value="ECO:0007669"/>
    <property type="project" value="UniProtKB-KW"/>
</dbReference>
<dbReference type="PROSITE" id="PS51194">
    <property type="entry name" value="HELICASE_CTER"/>
    <property type="match status" value="1"/>
</dbReference>
<dbReference type="Proteomes" id="UP000807353">
    <property type="component" value="Unassembled WGS sequence"/>
</dbReference>
<protein>
    <submittedName>
        <fullName evidence="10">P-loop containing nucleoside triphosphate hydrolase protein</fullName>
    </submittedName>
</protein>
<dbReference type="Gene3D" id="3.30.40.10">
    <property type="entry name" value="Zinc/RING finger domain, C3HC4 (zinc finger)"/>
    <property type="match status" value="1"/>
</dbReference>
<dbReference type="InterPro" id="IPR027417">
    <property type="entry name" value="P-loop_NTPase"/>
</dbReference>
<comment type="caution">
    <text evidence="10">The sequence shown here is derived from an EMBL/GenBank/DDBJ whole genome shotgun (WGS) entry which is preliminary data.</text>
</comment>
<keyword evidence="4 10" id="KW-0378">Hydrolase</keyword>
<keyword evidence="5" id="KW-0862">Zinc</keyword>
<dbReference type="CDD" id="cd17919">
    <property type="entry name" value="DEXHc_Snf"/>
    <property type="match status" value="1"/>
</dbReference>
<evidence type="ECO:0000313" key="10">
    <source>
        <dbReference type="EMBL" id="KAF9468349.1"/>
    </source>
</evidence>
<dbReference type="InterPro" id="IPR014001">
    <property type="entry name" value="Helicase_ATP-bd"/>
</dbReference>
<keyword evidence="6" id="KW-0067">ATP-binding</keyword>
<evidence type="ECO:0000256" key="3">
    <source>
        <dbReference type="ARBA" id="ARBA00022771"/>
    </source>
</evidence>
<evidence type="ECO:0000256" key="6">
    <source>
        <dbReference type="ARBA" id="ARBA00022840"/>
    </source>
</evidence>
<dbReference type="AlphaFoldDB" id="A0A9P5YFK4"/>
<dbReference type="SMART" id="SM00490">
    <property type="entry name" value="HELICc"/>
    <property type="match status" value="1"/>
</dbReference>
<dbReference type="InterPro" id="IPR001650">
    <property type="entry name" value="Helicase_C-like"/>
</dbReference>
<dbReference type="InterPro" id="IPR000330">
    <property type="entry name" value="SNF2_N"/>
</dbReference>
<evidence type="ECO:0000256" key="1">
    <source>
        <dbReference type="ARBA" id="ARBA00022723"/>
    </source>
</evidence>
<evidence type="ECO:0000259" key="8">
    <source>
        <dbReference type="PROSITE" id="PS51192"/>
    </source>
</evidence>
<dbReference type="CDD" id="cd18793">
    <property type="entry name" value="SF2_C_SNF"/>
    <property type="match status" value="1"/>
</dbReference>
<evidence type="ECO:0000256" key="7">
    <source>
        <dbReference type="SAM" id="MobiDB-lite"/>
    </source>
</evidence>
<keyword evidence="11" id="KW-1185">Reference proteome</keyword>
<dbReference type="InterPro" id="IPR013083">
    <property type="entry name" value="Znf_RING/FYVE/PHD"/>
</dbReference>
<keyword evidence="2" id="KW-0547">Nucleotide-binding</keyword>
<dbReference type="Pfam" id="PF00271">
    <property type="entry name" value="Helicase_C"/>
    <property type="match status" value="1"/>
</dbReference>
<gene>
    <name evidence="10" type="ORF">BDZ94DRAFT_1246585</name>
</gene>
<feature type="domain" description="Helicase C-terminal" evidence="9">
    <location>
        <begin position="504"/>
        <end position="668"/>
    </location>
</feature>
<dbReference type="PROSITE" id="PS51192">
    <property type="entry name" value="HELICASE_ATP_BIND_1"/>
    <property type="match status" value="1"/>
</dbReference>
<evidence type="ECO:0000313" key="11">
    <source>
        <dbReference type="Proteomes" id="UP000807353"/>
    </source>
</evidence>
<keyword evidence="1" id="KW-0479">Metal-binding</keyword>
<feature type="compositionally biased region" description="Polar residues" evidence="7">
    <location>
        <begin position="64"/>
        <end position="77"/>
    </location>
</feature>
<dbReference type="SUPFAM" id="SSF57903">
    <property type="entry name" value="FYVE/PHD zinc finger"/>
    <property type="match status" value="1"/>
</dbReference>
<sequence>MSSPGALGHDELDIMELSPSIFYASVAPVLKVPAVQPTNLRRSLRSRPSLQKETPEPRSRKRTLSTSALQNRSSSNTFKKLKLDERKANTAVSNEKRDVRDKARKRWLFCHRDILEPLLPENSNFFSQLQKEVERDSKENKSFFPLHELDEQPKLIKGGYMKDYQLQGLSFMVSMYKNGMNCILGDEMGLGKTLQTLSLFAYIKENTTGPVDPHLVICPLSVLSSWEAEAARWLPSMRVIRFHGPSGERERLKNSLRGDRSFDIMFTTYDSYVTEDGWFKSQRWSYCVLDEGHKVKNSDTALAHKLQGFGSAYRLILTGTPVQNNLLELWGLLHWLYPSVFTAATEPLFKNAFDLSRGSYALPFVNASKKFISAIMLRRTKAVVAGNDVPPREELTVFIPLTEAQRFWTYRLLTRLDTPELHKVFADDVKFGTANKNNHEIAAYSSKHTEGSESSTTGGQWKKLMNLLMQLRKVCDHPYLLPNAEPAPYDIAEHIVSTSSKIIAIDKILKDILPKGERVLIFSQWTGMLDLLEDFMDLRSIPFARLDGSTPRPRRSLDIKLFQQEVSPFKVFLISTKAGGLGINLTKATTVIMCDSDWNPQNDLQAIARAHRIGQTKVVKVYRLICQGSVEDQMLDRIRRKLFLSVKIMGSDNSASTESISLGSGELMDILRKGSSALANSETGFKLSEFLSADIADILQQSRTLEDARGAKLKKELKVDGTENPDTKLVLDAEEEEKRLLSGVAQVQSRLFEGRMIHRVQNNTEIASEWRDLEKRARVDRTVTVDGMTFIATPDIYEADAPIARPPAKKTKAKFSWEDWCIHCRDGGDLVCCNSCPRVFHAKCRGYKPSELRGPSIVCSQHSCTSCQRTTSESGGMLFRCRTCPEAFCEDCLPPGDIDAVGDVLPEFDHLDYGQKSNAYYIKCQECREDFAENSQSQFWIEWTDDIRRAEEKFEKKYTNPLKMEI</sequence>
<dbReference type="SMART" id="SM00487">
    <property type="entry name" value="DEXDc"/>
    <property type="match status" value="1"/>
</dbReference>
<dbReference type="InterPro" id="IPR038718">
    <property type="entry name" value="SNF2-like_sf"/>
</dbReference>
<dbReference type="Pfam" id="PF00176">
    <property type="entry name" value="SNF2-rel_dom"/>
    <property type="match status" value="1"/>
</dbReference>
<dbReference type="InterPro" id="IPR001965">
    <property type="entry name" value="Znf_PHD"/>
</dbReference>
<dbReference type="GO" id="GO:0005524">
    <property type="term" value="F:ATP binding"/>
    <property type="evidence" value="ECO:0007669"/>
    <property type="project" value="InterPro"/>
</dbReference>
<dbReference type="InterPro" id="IPR011011">
    <property type="entry name" value="Znf_FYVE_PHD"/>
</dbReference>
<feature type="region of interest" description="Disordered" evidence="7">
    <location>
        <begin position="40"/>
        <end position="77"/>
    </location>
</feature>
<feature type="domain" description="Helicase ATP-binding" evidence="8">
    <location>
        <begin position="173"/>
        <end position="339"/>
    </location>
</feature>
<organism evidence="10 11">
    <name type="scientific">Collybia nuda</name>
    <dbReference type="NCBI Taxonomy" id="64659"/>
    <lineage>
        <taxon>Eukaryota</taxon>
        <taxon>Fungi</taxon>
        <taxon>Dikarya</taxon>
        <taxon>Basidiomycota</taxon>
        <taxon>Agaricomycotina</taxon>
        <taxon>Agaricomycetes</taxon>
        <taxon>Agaricomycetidae</taxon>
        <taxon>Agaricales</taxon>
        <taxon>Tricholomatineae</taxon>
        <taxon>Clitocybaceae</taxon>
        <taxon>Collybia</taxon>
    </lineage>
</organism>
<accession>A0A9P5YFK4</accession>
<dbReference type="SUPFAM" id="SSF52540">
    <property type="entry name" value="P-loop containing nucleoside triphosphate hydrolases"/>
    <property type="match status" value="2"/>
</dbReference>
<keyword evidence="3" id="KW-0863">Zinc-finger</keyword>
<dbReference type="PANTHER" id="PTHR10799">
    <property type="entry name" value="SNF2/RAD54 HELICASE FAMILY"/>
    <property type="match status" value="1"/>
</dbReference>
<dbReference type="OrthoDB" id="448448at2759"/>
<proteinExistence type="predicted"/>
<dbReference type="Gene3D" id="3.40.50.10810">
    <property type="entry name" value="Tandem AAA-ATPase domain"/>
    <property type="match status" value="1"/>
</dbReference>